<organism evidence="1 2">
    <name type="scientific">Symbiodinium microadriaticum</name>
    <name type="common">Dinoflagellate</name>
    <name type="synonym">Zooxanthella microadriatica</name>
    <dbReference type="NCBI Taxonomy" id="2951"/>
    <lineage>
        <taxon>Eukaryota</taxon>
        <taxon>Sar</taxon>
        <taxon>Alveolata</taxon>
        <taxon>Dinophyceae</taxon>
        <taxon>Suessiales</taxon>
        <taxon>Symbiodiniaceae</taxon>
        <taxon>Symbiodinium</taxon>
    </lineage>
</organism>
<proteinExistence type="predicted"/>
<dbReference type="OrthoDB" id="10469491at2759"/>
<sequence>MGRSHFESAEDYVAWVENPRRVVYVEWRKVRHEKSRGLTSHSWLEVSLLDGRRLRLEIYADQGYTELHYDPANKSDSRFFDPQSTLYDDRSAENQDLARPLTAETLTREAKELARRRPYSLSEFNCHHFVLELWNSMVVDRLKSQHYPDRAKIGLLWGFEEVVGPWLQGVAASVGRPMDPRSAANGRVKRPKDFCGKRSGVEVARSTRLALSCAEIQRQTVYVLETTGPLLPTQMPSAARQSSASFFDLTSAEQRLTAWSAAFLPGVEDATSPLMERLNRIDVTAAVAELSPNRTRTAPNLSMVSSMSIAPVASLSSLQSQPPADDSLDMCFVVLCGRELRLAIHALLREPGGVWSWLVMLSGDAKKGQEGNYCFALRELPERGCIRAVDLAIQEQESFQQALRRSSWTTLLPNAGLDRAGFGDLQVMMPTPKKMDLTSGNCQDGNIDDTVVVVVVVVVVVNDRNIADDSVVDAYVTPRVVMWMGMKSRVGYGACCGEVMGMAVAVMMIIPNS</sequence>
<dbReference type="EMBL" id="LSRX01000948">
    <property type="protein sequence ID" value="OLP85928.1"/>
    <property type="molecule type" value="Genomic_DNA"/>
</dbReference>
<name>A0A1Q9CSM3_SYMMI</name>
<accession>A0A1Q9CSM3</accession>
<dbReference type="Proteomes" id="UP000186817">
    <property type="component" value="Unassembled WGS sequence"/>
</dbReference>
<comment type="caution">
    <text evidence="1">The sequence shown here is derived from an EMBL/GenBank/DDBJ whole genome shotgun (WGS) entry which is preliminary data.</text>
</comment>
<reference evidence="1 2" key="1">
    <citation type="submission" date="2016-02" db="EMBL/GenBank/DDBJ databases">
        <title>Genome analysis of coral dinoflagellate symbionts highlights evolutionary adaptations to a symbiotic lifestyle.</title>
        <authorList>
            <person name="Aranda M."/>
            <person name="Li Y."/>
            <person name="Liew Y.J."/>
            <person name="Baumgarten S."/>
            <person name="Simakov O."/>
            <person name="Wilson M."/>
            <person name="Piel J."/>
            <person name="Ashoor H."/>
            <person name="Bougouffa S."/>
            <person name="Bajic V.B."/>
            <person name="Ryu T."/>
            <person name="Ravasi T."/>
            <person name="Bayer T."/>
            <person name="Micklem G."/>
            <person name="Kim H."/>
            <person name="Bhak J."/>
            <person name="Lajeunesse T.C."/>
            <person name="Voolstra C.R."/>
        </authorList>
    </citation>
    <scope>NUCLEOTIDE SEQUENCE [LARGE SCALE GENOMIC DNA]</scope>
    <source>
        <strain evidence="1 2">CCMP2467</strain>
    </source>
</reference>
<protein>
    <submittedName>
        <fullName evidence="1">Uncharacterized protein</fullName>
    </submittedName>
</protein>
<dbReference type="AlphaFoldDB" id="A0A1Q9CSM3"/>
<gene>
    <name evidence="1" type="ORF">AK812_SmicGene33031</name>
</gene>
<keyword evidence="2" id="KW-1185">Reference proteome</keyword>
<evidence type="ECO:0000313" key="2">
    <source>
        <dbReference type="Proteomes" id="UP000186817"/>
    </source>
</evidence>
<evidence type="ECO:0000313" key="1">
    <source>
        <dbReference type="EMBL" id="OLP85928.1"/>
    </source>
</evidence>